<comment type="pathway">
    <text evidence="2">Cofactor biosynthesis; phylloquinone biosynthesis.</text>
</comment>
<dbReference type="InterPro" id="IPR050563">
    <property type="entry name" value="4-hydroxybenzoyl-CoA_TE"/>
</dbReference>
<dbReference type="InterPro" id="IPR022829">
    <property type="entry name" value="DHNA_CoA_hydrolase"/>
</dbReference>
<dbReference type="Gene3D" id="3.10.129.10">
    <property type="entry name" value="Hotdog Thioesterase"/>
    <property type="match status" value="1"/>
</dbReference>
<dbReference type="GO" id="GO:0047617">
    <property type="term" value="F:fatty acyl-CoA hydrolase activity"/>
    <property type="evidence" value="ECO:0007669"/>
    <property type="project" value="TreeGrafter"/>
</dbReference>
<accession>A0AAW9QKW0</accession>
<gene>
    <name evidence="3" type="ORF">V0288_01390</name>
</gene>
<evidence type="ECO:0000313" key="4">
    <source>
        <dbReference type="Proteomes" id="UP001328733"/>
    </source>
</evidence>
<dbReference type="PANTHER" id="PTHR31793">
    <property type="entry name" value="4-HYDROXYBENZOYL-COA THIOESTERASE FAMILY MEMBER"/>
    <property type="match status" value="1"/>
</dbReference>
<comment type="pathway">
    <text evidence="2">Quinol/quinone metabolism; 1,4-dihydroxy-2-naphthoate biosynthesis; 1,4-dihydroxy-2-naphthoate from chorismate: step 7/7.</text>
</comment>
<feature type="active site" evidence="2">
    <location>
        <position position="13"/>
    </location>
</feature>
<dbReference type="InterPro" id="IPR029069">
    <property type="entry name" value="HotDog_dom_sf"/>
</dbReference>
<dbReference type="PANTHER" id="PTHR31793:SF37">
    <property type="entry name" value="ACYL-COA THIOESTER HYDROLASE YBGC"/>
    <property type="match status" value="1"/>
</dbReference>
<dbReference type="AlphaFoldDB" id="A0AAW9QKW0"/>
<reference evidence="3 4" key="1">
    <citation type="submission" date="2024-01" db="EMBL/GenBank/DDBJ databases">
        <title>Genomic insights into the taxonomy and metabolism of the cyanobacterium Pannus brasiliensis CCIBt3594.</title>
        <authorList>
            <person name="Machado M."/>
            <person name="Botero N.B."/>
            <person name="Andreote A.P.D."/>
            <person name="Feitosa A.M.T."/>
            <person name="Popin R."/>
            <person name="Sivonen K."/>
            <person name="Fiore M.F."/>
        </authorList>
    </citation>
    <scope>NUCLEOTIDE SEQUENCE [LARGE SCALE GENOMIC DNA]</scope>
    <source>
        <strain evidence="3 4">CCIBt3594</strain>
    </source>
</reference>
<dbReference type="Pfam" id="PF13279">
    <property type="entry name" value="4HBT_2"/>
    <property type="match status" value="1"/>
</dbReference>
<evidence type="ECO:0000313" key="3">
    <source>
        <dbReference type="EMBL" id="MEG3435760.1"/>
    </source>
</evidence>
<comment type="catalytic activity">
    <reaction evidence="2">
        <text>1,4-dihydroxy-2-naphthoyl-CoA + H2O = 1,4-dihydroxy-2-naphthoate + CoA + H(+)</text>
        <dbReference type="Rhea" id="RHEA:26309"/>
        <dbReference type="ChEBI" id="CHEBI:11173"/>
        <dbReference type="ChEBI" id="CHEBI:15377"/>
        <dbReference type="ChEBI" id="CHEBI:15378"/>
        <dbReference type="ChEBI" id="CHEBI:57287"/>
        <dbReference type="ChEBI" id="CHEBI:58897"/>
        <dbReference type="EC" id="3.1.2.28"/>
    </reaction>
</comment>
<dbReference type="SUPFAM" id="SSF54637">
    <property type="entry name" value="Thioesterase/thiol ester dehydrase-isomerase"/>
    <property type="match status" value="1"/>
</dbReference>
<dbReference type="GO" id="GO:0042372">
    <property type="term" value="P:phylloquinone biosynthetic process"/>
    <property type="evidence" value="ECO:0007669"/>
    <property type="project" value="UniProtKB-UniRule"/>
</dbReference>
<organism evidence="3 4">
    <name type="scientific">Pannus brasiliensis CCIBt3594</name>
    <dbReference type="NCBI Taxonomy" id="1427578"/>
    <lineage>
        <taxon>Bacteria</taxon>
        <taxon>Bacillati</taxon>
        <taxon>Cyanobacteriota</taxon>
        <taxon>Cyanophyceae</taxon>
        <taxon>Oscillatoriophycideae</taxon>
        <taxon>Chroococcales</taxon>
        <taxon>Microcystaceae</taxon>
        <taxon>Pannus</taxon>
    </lineage>
</organism>
<keyword evidence="1 2" id="KW-0378">Hydrolase</keyword>
<proteinExistence type="inferred from homology"/>
<dbReference type="RefSeq" id="WP_332863212.1">
    <property type="nucleotide sequence ID" value="NZ_JBAFSM010000002.1"/>
</dbReference>
<name>A0AAW9QKW0_9CHRO</name>
<protein>
    <recommendedName>
        <fullName evidence="2">1,4-dihydroxy-2-naphthoyl-CoA hydrolase</fullName>
        <shortName evidence="2">DHNA-CoA hydrolase</shortName>
        <ecNumber evidence="2">3.1.2.28</ecNumber>
    </recommendedName>
    <alternativeName>
        <fullName evidence="2">DHNA-CoA thioesterase</fullName>
    </alternativeName>
</protein>
<evidence type="ECO:0000256" key="1">
    <source>
        <dbReference type="ARBA" id="ARBA00022801"/>
    </source>
</evidence>
<evidence type="ECO:0000256" key="2">
    <source>
        <dbReference type="HAMAP-Rule" id="MF_02101"/>
    </source>
</evidence>
<dbReference type="CDD" id="cd00586">
    <property type="entry name" value="4HBT"/>
    <property type="match status" value="1"/>
</dbReference>
<dbReference type="EC" id="3.1.2.28" evidence="2"/>
<comment type="similarity">
    <text evidence="2">Belongs to the 4-hydroxybenzoyl-CoA thioesterase family. DHNA-CoA hydrolase subfamily.</text>
</comment>
<dbReference type="EMBL" id="JBAFSM010000002">
    <property type="protein sequence ID" value="MEG3435760.1"/>
    <property type="molecule type" value="Genomic_DNA"/>
</dbReference>
<comment type="caution">
    <text evidence="3">The sequence shown here is derived from an EMBL/GenBank/DDBJ whole genome shotgun (WGS) entry which is preliminary data.</text>
</comment>
<comment type="function">
    <text evidence="2">Catalyzes the hydrolysis of 1,4-dihydroxy-2-naphthoyl-CoA (DHNA-CoA) to 1,4-dihydroxy-2-naphthoate (DHNA), a reaction involved in phylloquinone (vitamin K1) biosynthesis.</text>
</comment>
<dbReference type="HAMAP" id="MF_02101">
    <property type="entry name" value="DHNA_CoA_hydrolase"/>
    <property type="match status" value="1"/>
</dbReference>
<dbReference type="GO" id="GO:0061522">
    <property type="term" value="F:1,4-dihydroxy-2-naphthoyl-CoA thioesterase activity"/>
    <property type="evidence" value="ECO:0007669"/>
    <property type="project" value="UniProtKB-EC"/>
</dbReference>
<sequence>MIYTRSIRLADTDAAGVIYFANLLSICHEAYEESLARSGIFLRDFLDDSPIAIPIAKAEIQFFHPLFCGDRLRVQIHPISIADTEFELEYTIFLGENTEKAVGKARTRHVCIDRYSRQRIVLPNPLQNWLKSL</sequence>
<keyword evidence="4" id="KW-1185">Reference proteome</keyword>
<dbReference type="Proteomes" id="UP001328733">
    <property type="component" value="Unassembled WGS sequence"/>
</dbReference>